<evidence type="ECO:0000313" key="1">
    <source>
        <dbReference type="EMBL" id="KIM50171.1"/>
    </source>
</evidence>
<accession>A0A0C3D255</accession>
<name>A0A0C3D255_9AGAM</name>
<proteinExistence type="predicted"/>
<dbReference type="AlphaFoldDB" id="A0A0C3D255"/>
<evidence type="ECO:0000313" key="2">
    <source>
        <dbReference type="Proteomes" id="UP000053989"/>
    </source>
</evidence>
<dbReference type="Proteomes" id="UP000053989">
    <property type="component" value="Unassembled WGS sequence"/>
</dbReference>
<dbReference type="HOGENOM" id="CLU_2414593_0_0_1"/>
<keyword evidence="2" id="KW-1185">Reference proteome</keyword>
<gene>
    <name evidence="1" type="ORF">SCLCIDRAFT_976815</name>
</gene>
<protein>
    <submittedName>
        <fullName evidence="1">Uncharacterized protein</fullName>
    </submittedName>
</protein>
<reference evidence="1 2" key="1">
    <citation type="submission" date="2014-04" db="EMBL/GenBank/DDBJ databases">
        <authorList>
            <consortium name="DOE Joint Genome Institute"/>
            <person name="Kuo A."/>
            <person name="Kohler A."/>
            <person name="Nagy L.G."/>
            <person name="Floudas D."/>
            <person name="Copeland A."/>
            <person name="Barry K.W."/>
            <person name="Cichocki N."/>
            <person name="Veneault-Fourrey C."/>
            <person name="LaButti K."/>
            <person name="Lindquist E.A."/>
            <person name="Lipzen A."/>
            <person name="Lundell T."/>
            <person name="Morin E."/>
            <person name="Murat C."/>
            <person name="Sun H."/>
            <person name="Tunlid A."/>
            <person name="Henrissat B."/>
            <person name="Grigoriev I.V."/>
            <person name="Hibbett D.S."/>
            <person name="Martin F."/>
            <person name="Nordberg H.P."/>
            <person name="Cantor M.N."/>
            <person name="Hua S.X."/>
        </authorList>
    </citation>
    <scope>NUCLEOTIDE SEQUENCE [LARGE SCALE GENOMIC DNA]</scope>
    <source>
        <strain evidence="1 2">Foug A</strain>
    </source>
</reference>
<dbReference type="EMBL" id="KN822644">
    <property type="protein sequence ID" value="KIM50171.1"/>
    <property type="molecule type" value="Genomic_DNA"/>
</dbReference>
<reference evidence="2" key="2">
    <citation type="submission" date="2015-01" db="EMBL/GenBank/DDBJ databases">
        <title>Evolutionary Origins and Diversification of the Mycorrhizal Mutualists.</title>
        <authorList>
            <consortium name="DOE Joint Genome Institute"/>
            <consortium name="Mycorrhizal Genomics Consortium"/>
            <person name="Kohler A."/>
            <person name="Kuo A."/>
            <person name="Nagy L.G."/>
            <person name="Floudas D."/>
            <person name="Copeland A."/>
            <person name="Barry K.W."/>
            <person name="Cichocki N."/>
            <person name="Veneault-Fourrey C."/>
            <person name="LaButti K."/>
            <person name="Lindquist E.A."/>
            <person name="Lipzen A."/>
            <person name="Lundell T."/>
            <person name="Morin E."/>
            <person name="Murat C."/>
            <person name="Riley R."/>
            <person name="Ohm R."/>
            <person name="Sun H."/>
            <person name="Tunlid A."/>
            <person name="Henrissat B."/>
            <person name="Grigoriev I.V."/>
            <person name="Hibbett D.S."/>
            <person name="Martin F."/>
        </authorList>
    </citation>
    <scope>NUCLEOTIDE SEQUENCE [LARGE SCALE GENOMIC DNA]</scope>
    <source>
        <strain evidence="2">Foug A</strain>
    </source>
</reference>
<organism evidence="1 2">
    <name type="scientific">Scleroderma citrinum Foug A</name>
    <dbReference type="NCBI Taxonomy" id="1036808"/>
    <lineage>
        <taxon>Eukaryota</taxon>
        <taxon>Fungi</taxon>
        <taxon>Dikarya</taxon>
        <taxon>Basidiomycota</taxon>
        <taxon>Agaricomycotina</taxon>
        <taxon>Agaricomycetes</taxon>
        <taxon>Agaricomycetidae</taxon>
        <taxon>Boletales</taxon>
        <taxon>Sclerodermatineae</taxon>
        <taxon>Sclerodermataceae</taxon>
        <taxon>Scleroderma</taxon>
    </lineage>
</organism>
<sequence>MCCNDRKENNVLCEAMTGLLFLLRRAHVGNVRAPTITTHDSHMPGQPCDNMGTVSCTYSAEPSEDLLSEASYSMSFQMESGIPSGTFVDPTG</sequence>
<dbReference type="InParanoid" id="A0A0C3D255"/>